<keyword evidence="4 18" id="KW-0812">Transmembrane</keyword>
<dbReference type="AlphaFoldDB" id="A0A3B5KD09"/>
<reference evidence="20" key="2">
    <citation type="submission" date="2025-08" db="UniProtKB">
        <authorList>
            <consortium name="Ensembl"/>
        </authorList>
    </citation>
    <scope>IDENTIFICATION</scope>
</reference>
<comment type="subcellular location">
    <subcellularLocation>
        <location evidence="1">Mitochondrion inner membrane</location>
        <topology evidence="1">Multi-pass membrane protein</topology>
    </subcellularLocation>
</comment>
<keyword evidence="3 19" id="KW-0813">Transport</keyword>
<feature type="repeat" description="Solcar" evidence="18">
    <location>
        <begin position="14"/>
        <end position="133"/>
    </location>
</feature>
<evidence type="ECO:0000256" key="2">
    <source>
        <dbReference type="ARBA" id="ARBA00006375"/>
    </source>
</evidence>
<name>A0A3B5KD09_TAKRU</name>
<evidence type="ECO:0000256" key="14">
    <source>
        <dbReference type="ARBA" id="ARBA00023136"/>
    </source>
</evidence>
<accession>A0A3B5KD09</accession>
<dbReference type="GO" id="GO:0005743">
    <property type="term" value="C:mitochondrial inner membrane"/>
    <property type="evidence" value="ECO:0007669"/>
    <property type="project" value="UniProtKB-SubCell"/>
</dbReference>
<evidence type="ECO:0000256" key="3">
    <source>
        <dbReference type="ARBA" id="ARBA00022448"/>
    </source>
</evidence>
<evidence type="ECO:0000256" key="16">
    <source>
        <dbReference type="ARBA" id="ARBA00041895"/>
    </source>
</evidence>
<keyword evidence="6" id="KW-0479">Metal-binding</keyword>
<evidence type="ECO:0000256" key="6">
    <source>
        <dbReference type="ARBA" id="ARBA00022723"/>
    </source>
</evidence>
<keyword evidence="21" id="KW-1185">Reference proteome</keyword>
<dbReference type="GO" id="GO:0051537">
    <property type="term" value="F:2 iron, 2 sulfur cluster binding"/>
    <property type="evidence" value="ECO:0007669"/>
    <property type="project" value="UniProtKB-KW"/>
</dbReference>
<dbReference type="PANTHER" id="PTHR45760">
    <property type="entry name" value="FI19922P1-RELATED"/>
    <property type="match status" value="1"/>
</dbReference>
<organism evidence="20 21">
    <name type="scientific">Takifugu rubripes</name>
    <name type="common">Japanese pufferfish</name>
    <name type="synonym">Fugu rubripes</name>
    <dbReference type="NCBI Taxonomy" id="31033"/>
    <lineage>
        <taxon>Eukaryota</taxon>
        <taxon>Metazoa</taxon>
        <taxon>Chordata</taxon>
        <taxon>Craniata</taxon>
        <taxon>Vertebrata</taxon>
        <taxon>Euteleostomi</taxon>
        <taxon>Actinopterygii</taxon>
        <taxon>Neopterygii</taxon>
        <taxon>Teleostei</taxon>
        <taxon>Neoteleostei</taxon>
        <taxon>Acanthomorphata</taxon>
        <taxon>Eupercaria</taxon>
        <taxon>Tetraodontiformes</taxon>
        <taxon>Tetradontoidea</taxon>
        <taxon>Tetraodontidae</taxon>
        <taxon>Takifugu</taxon>
    </lineage>
</organism>
<evidence type="ECO:0000256" key="18">
    <source>
        <dbReference type="PROSITE-ProRule" id="PRU00282"/>
    </source>
</evidence>
<comment type="similarity">
    <text evidence="2 19">Belongs to the mitochondrial carrier (TC 2.A.29) family.</text>
</comment>
<evidence type="ECO:0000256" key="8">
    <source>
        <dbReference type="ARBA" id="ARBA00022792"/>
    </source>
</evidence>
<evidence type="ECO:0000256" key="17">
    <source>
        <dbReference type="ARBA" id="ARBA00044796"/>
    </source>
</evidence>
<feature type="repeat" description="Solcar" evidence="18">
    <location>
        <begin position="235"/>
        <end position="324"/>
    </location>
</feature>
<proteinExistence type="inferred from homology"/>
<dbReference type="Proteomes" id="UP000005226">
    <property type="component" value="Chromosome 5"/>
</dbReference>
<dbReference type="GO" id="GO:0046872">
    <property type="term" value="F:metal ion binding"/>
    <property type="evidence" value="ECO:0007669"/>
    <property type="project" value="UniProtKB-KW"/>
</dbReference>
<keyword evidence="5" id="KW-0001">2Fe-2S</keyword>
<keyword evidence="10" id="KW-0408">Iron</keyword>
<dbReference type="Ensembl" id="ENSTRUT00000051850.2">
    <property type="protein sequence ID" value="ENSTRUP00000053273.2"/>
    <property type="gene ID" value="ENSTRUG00000000159.3"/>
</dbReference>
<comment type="catalytic activity">
    <reaction evidence="15">
        <text>glutathione(in) = glutathione(out)</text>
        <dbReference type="Rhea" id="RHEA:74819"/>
        <dbReference type="ChEBI" id="CHEBI:57925"/>
    </reaction>
</comment>
<evidence type="ECO:0000256" key="1">
    <source>
        <dbReference type="ARBA" id="ARBA00004448"/>
    </source>
</evidence>
<keyword evidence="11" id="KW-0411">Iron-sulfur</keyword>
<dbReference type="InterPro" id="IPR023395">
    <property type="entry name" value="MCP_dom_sf"/>
</dbReference>
<keyword evidence="9" id="KW-1133">Transmembrane helix</keyword>
<evidence type="ECO:0000313" key="20">
    <source>
        <dbReference type="Ensembl" id="ENSTRUP00000053273.2"/>
    </source>
</evidence>
<evidence type="ECO:0000256" key="5">
    <source>
        <dbReference type="ARBA" id="ARBA00022714"/>
    </source>
</evidence>
<dbReference type="SUPFAM" id="SSF103506">
    <property type="entry name" value="Mitochondrial carrier"/>
    <property type="match status" value="1"/>
</dbReference>
<dbReference type="InterPro" id="IPR045315">
    <property type="entry name" value="Mtm1-like"/>
</dbReference>
<keyword evidence="8" id="KW-0999">Mitochondrion inner membrane</keyword>
<sequence length="335" mass="36805">MGERAAPDAAAAAISPTQQMMASSTGALLTSVFVTPLDVVKIRLQAQQTPFYKGKCFLYCNGLLDHIYVCQKGNSCTRWYNTQTHFSGTLDAFVKITRYEGARSLWSGLPPTLMMSVPATVIYFTCYDQLRDYLRYSLGLQGNHIPLISGGIARLGAVTVLSPLELVRTKMQSRRRPYGELFACIRSAVSQDGVLSLWRGWGPTVLRDVPFSALYWFNYELLKSRLCQWCQLTEANVSISFTAGASSGAIAAILTLPFDVVKTRRQIQLGEMDSLGGLGDSPSVAPWLLVGSPLASSSGFMPRVIKVAPACAIMISTYEFGKSFFRRRNLEGECA</sequence>
<dbReference type="Gene3D" id="1.50.40.10">
    <property type="entry name" value="Mitochondrial carrier domain"/>
    <property type="match status" value="1"/>
</dbReference>
<keyword evidence="12" id="KW-0496">Mitochondrion</keyword>
<evidence type="ECO:0000256" key="7">
    <source>
        <dbReference type="ARBA" id="ARBA00022737"/>
    </source>
</evidence>
<evidence type="ECO:0000256" key="9">
    <source>
        <dbReference type="ARBA" id="ARBA00022989"/>
    </source>
</evidence>
<evidence type="ECO:0000256" key="19">
    <source>
        <dbReference type="RuleBase" id="RU000488"/>
    </source>
</evidence>
<dbReference type="PANTHER" id="PTHR45760:SF1">
    <property type="entry name" value="MITOCHONDRIAL GLUTATHIONE TRANSPORTER SLC25A39-RELATED"/>
    <property type="match status" value="1"/>
</dbReference>
<keyword evidence="7" id="KW-0677">Repeat</keyword>
<evidence type="ECO:0000256" key="11">
    <source>
        <dbReference type="ARBA" id="ARBA00023014"/>
    </source>
</evidence>
<evidence type="ECO:0000256" key="15">
    <source>
        <dbReference type="ARBA" id="ARBA00036017"/>
    </source>
</evidence>
<evidence type="ECO:0000313" key="21">
    <source>
        <dbReference type="Proteomes" id="UP000005226"/>
    </source>
</evidence>
<keyword evidence="13" id="KW-0350">Heme biosynthesis</keyword>
<feature type="repeat" description="Solcar" evidence="18">
    <location>
        <begin position="141"/>
        <end position="225"/>
    </location>
</feature>
<gene>
    <name evidence="20" type="primary">slc25a39</name>
</gene>
<evidence type="ECO:0000256" key="10">
    <source>
        <dbReference type="ARBA" id="ARBA00023004"/>
    </source>
</evidence>
<evidence type="ECO:0000256" key="4">
    <source>
        <dbReference type="ARBA" id="ARBA00022692"/>
    </source>
</evidence>
<reference evidence="20" key="3">
    <citation type="submission" date="2025-09" db="UniProtKB">
        <authorList>
            <consortium name="Ensembl"/>
        </authorList>
    </citation>
    <scope>IDENTIFICATION</scope>
</reference>
<keyword evidence="14 18" id="KW-0472">Membrane</keyword>
<dbReference type="GeneTree" id="ENSGT00940000166739"/>
<protein>
    <recommendedName>
        <fullName evidence="17">Mitochondrial glutathione transporter SLC25A39</fullName>
    </recommendedName>
    <alternativeName>
        <fullName evidence="16">Solute carrier family 25 member 39</fullName>
    </alternativeName>
</protein>
<evidence type="ECO:0000256" key="13">
    <source>
        <dbReference type="ARBA" id="ARBA00023133"/>
    </source>
</evidence>
<dbReference type="PROSITE" id="PS50920">
    <property type="entry name" value="SOLCAR"/>
    <property type="match status" value="3"/>
</dbReference>
<dbReference type="GO" id="GO:1990542">
    <property type="term" value="P:mitochondrial transmembrane transport"/>
    <property type="evidence" value="ECO:0007669"/>
    <property type="project" value="InterPro"/>
</dbReference>
<dbReference type="InterPro" id="IPR018108">
    <property type="entry name" value="MCP_transmembrane"/>
</dbReference>
<dbReference type="Pfam" id="PF00153">
    <property type="entry name" value="Mito_carr"/>
    <property type="match status" value="3"/>
</dbReference>
<evidence type="ECO:0000256" key="12">
    <source>
        <dbReference type="ARBA" id="ARBA00023128"/>
    </source>
</evidence>
<dbReference type="GO" id="GO:0006783">
    <property type="term" value="P:heme biosynthetic process"/>
    <property type="evidence" value="ECO:0007669"/>
    <property type="project" value="UniProtKB-KW"/>
</dbReference>
<reference evidence="20 21" key="1">
    <citation type="journal article" date="2011" name="Genome Biol. Evol.">
        <title>Integration of the genetic map and genome assembly of fugu facilitates insights into distinct features of genome evolution in teleosts and mammals.</title>
        <authorList>
            <person name="Kai W."/>
            <person name="Kikuchi K."/>
            <person name="Tohari S."/>
            <person name="Chew A.K."/>
            <person name="Tay A."/>
            <person name="Fujiwara A."/>
            <person name="Hosoya S."/>
            <person name="Suetake H."/>
            <person name="Naruse K."/>
            <person name="Brenner S."/>
            <person name="Suzuki Y."/>
            <person name="Venkatesh B."/>
        </authorList>
    </citation>
    <scope>NUCLEOTIDE SEQUENCE [LARGE SCALE GENOMIC DNA]</scope>
</reference>